<organism evidence="5 6">
    <name type="scientific">Aeromicrobium phragmitis</name>
    <dbReference type="NCBI Taxonomy" id="2478914"/>
    <lineage>
        <taxon>Bacteria</taxon>
        <taxon>Bacillati</taxon>
        <taxon>Actinomycetota</taxon>
        <taxon>Actinomycetes</taxon>
        <taxon>Propionibacteriales</taxon>
        <taxon>Nocardioidaceae</taxon>
        <taxon>Aeromicrobium</taxon>
    </lineage>
</organism>
<feature type="compositionally biased region" description="Basic and acidic residues" evidence="2">
    <location>
        <begin position="335"/>
        <end position="344"/>
    </location>
</feature>
<dbReference type="OrthoDB" id="3744378at2"/>
<accession>A0A3L8PP89</accession>
<feature type="transmembrane region" description="Helical" evidence="3">
    <location>
        <begin position="30"/>
        <end position="50"/>
    </location>
</feature>
<feature type="transmembrane region" description="Helical" evidence="3">
    <location>
        <begin position="233"/>
        <end position="255"/>
    </location>
</feature>
<evidence type="ECO:0000256" key="2">
    <source>
        <dbReference type="SAM" id="MobiDB-lite"/>
    </source>
</evidence>
<keyword evidence="3" id="KW-0812">Transmembrane</keyword>
<keyword evidence="6" id="KW-1185">Reference proteome</keyword>
<evidence type="ECO:0000256" key="3">
    <source>
        <dbReference type="SAM" id="Phobius"/>
    </source>
</evidence>
<dbReference type="EMBL" id="RDBF01000001">
    <property type="protein sequence ID" value="RLV57206.1"/>
    <property type="molecule type" value="Genomic_DNA"/>
</dbReference>
<dbReference type="InterPro" id="IPR037185">
    <property type="entry name" value="EmrE-like"/>
</dbReference>
<sequence>MRFTGGPDCASTTQGHGAGTAAHVGVRATLAIAVTITAWASSFVVIRAIGAELSPGPLALLRVSVALAALTPLSLVGPRPLLPRGRTLVLVAAYGSLWFGLYHVLLNGAERYVDAGTAALLIHLSPLLVALGAGWLLSEGFPRPLLIGSAVALGGVAVMTNATAGGDKGTGIGIVLGLFAALVYAASVLLQKSALPSLSGVRAVWLGCLFGVLALLPFTPATIREVSASSATALAGAVYLGIVPTAVAFWTWGYALRRMPAGRLSPLVAYLVTVVAMAFSWLFLDEAPETRMLLGGLACLVGVAISQWTGPLRRARIVSERTRPTVDGSGPGTVRPDEGSEGRP</sequence>
<evidence type="ECO:0000313" key="5">
    <source>
        <dbReference type="EMBL" id="RLV57206.1"/>
    </source>
</evidence>
<keyword evidence="3" id="KW-1133">Transmembrane helix</keyword>
<gene>
    <name evidence="5" type="ORF">D9V41_00695</name>
</gene>
<dbReference type="InterPro" id="IPR000620">
    <property type="entry name" value="EamA_dom"/>
</dbReference>
<dbReference type="PANTHER" id="PTHR12715">
    <property type="entry name" value="TRANSPORTER, DRUG/METABOLITE EXPORTER FAMILY"/>
    <property type="match status" value="1"/>
</dbReference>
<feature type="transmembrane region" description="Helical" evidence="3">
    <location>
        <begin position="203"/>
        <end position="221"/>
    </location>
</feature>
<feature type="domain" description="EamA" evidence="4">
    <location>
        <begin position="172"/>
        <end position="305"/>
    </location>
</feature>
<dbReference type="PANTHER" id="PTHR12715:SF4">
    <property type="entry name" value="EAMA DOMAIN-CONTAINING PROTEIN"/>
    <property type="match status" value="1"/>
</dbReference>
<proteinExistence type="inferred from homology"/>
<dbReference type="SUPFAM" id="SSF103481">
    <property type="entry name" value="Multidrug resistance efflux transporter EmrE"/>
    <property type="match status" value="2"/>
</dbReference>
<feature type="transmembrane region" description="Helical" evidence="3">
    <location>
        <begin position="267"/>
        <end position="284"/>
    </location>
</feature>
<dbReference type="RefSeq" id="WP_121792615.1">
    <property type="nucleotide sequence ID" value="NZ_RDBF01000001.1"/>
</dbReference>
<feature type="domain" description="EamA" evidence="4">
    <location>
        <begin position="30"/>
        <end position="160"/>
    </location>
</feature>
<dbReference type="Pfam" id="PF00892">
    <property type="entry name" value="EamA"/>
    <property type="match status" value="2"/>
</dbReference>
<feature type="region of interest" description="Disordered" evidence="2">
    <location>
        <begin position="320"/>
        <end position="344"/>
    </location>
</feature>
<feature type="transmembrane region" description="Helical" evidence="3">
    <location>
        <begin position="170"/>
        <end position="191"/>
    </location>
</feature>
<feature type="transmembrane region" description="Helical" evidence="3">
    <location>
        <begin position="118"/>
        <end position="138"/>
    </location>
</feature>
<feature type="transmembrane region" description="Helical" evidence="3">
    <location>
        <begin position="56"/>
        <end position="76"/>
    </location>
</feature>
<reference evidence="5 6" key="1">
    <citation type="submission" date="2018-10" db="EMBL/GenBank/DDBJ databases">
        <title>Aeromicrobium sp. 9W16Y-2 whole genome shotgun sequence.</title>
        <authorList>
            <person name="Li F."/>
        </authorList>
    </citation>
    <scope>NUCLEOTIDE SEQUENCE [LARGE SCALE GENOMIC DNA]</scope>
    <source>
        <strain evidence="5 6">9W16Y-2</strain>
    </source>
</reference>
<feature type="transmembrane region" description="Helical" evidence="3">
    <location>
        <begin position="88"/>
        <end position="106"/>
    </location>
</feature>
<dbReference type="Proteomes" id="UP000282515">
    <property type="component" value="Unassembled WGS sequence"/>
</dbReference>
<keyword evidence="3" id="KW-0472">Membrane</keyword>
<evidence type="ECO:0000313" key="6">
    <source>
        <dbReference type="Proteomes" id="UP000282515"/>
    </source>
</evidence>
<dbReference type="AlphaFoldDB" id="A0A3L8PP89"/>
<dbReference type="Gene3D" id="1.10.3730.20">
    <property type="match status" value="1"/>
</dbReference>
<dbReference type="InterPro" id="IPR052756">
    <property type="entry name" value="Alkyne_AA_exporter"/>
</dbReference>
<protein>
    <submittedName>
        <fullName evidence="5">DMT family transporter</fullName>
    </submittedName>
</protein>
<feature type="transmembrane region" description="Helical" evidence="3">
    <location>
        <begin position="290"/>
        <end position="309"/>
    </location>
</feature>
<comment type="caution">
    <text evidence="5">The sequence shown here is derived from an EMBL/GenBank/DDBJ whole genome shotgun (WGS) entry which is preliminary data.</text>
</comment>
<feature type="transmembrane region" description="Helical" evidence="3">
    <location>
        <begin position="145"/>
        <end position="164"/>
    </location>
</feature>
<name>A0A3L8PP89_9ACTN</name>
<evidence type="ECO:0000256" key="1">
    <source>
        <dbReference type="ARBA" id="ARBA00007362"/>
    </source>
</evidence>
<dbReference type="GO" id="GO:0016020">
    <property type="term" value="C:membrane"/>
    <property type="evidence" value="ECO:0007669"/>
    <property type="project" value="InterPro"/>
</dbReference>
<evidence type="ECO:0000259" key="4">
    <source>
        <dbReference type="Pfam" id="PF00892"/>
    </source>
</evidence>
<comment type="similarity">
    <text evidence="1">Belongs to the EamA transporter family.</text>
</comment>